<organism evidence="6 7">
    <name type="scientific">Haematococcus lacustris</name>
    <name type="common">Green alga</name>
    <name type="synonym">Haematococcus pluvialis</name>
    <dbReference type="NCBI Taxonomy" id="44745"/>
    <lineage>
        <taxon>Eukaryota</taxon>
        <taxon>Viridiplantae</taxon>
        <taxon>Chlorophyta</taxon>
        <taxon>core chlorophytes</taxon>
        <taxon>Chlorophyceae</taxon>
        <taxon>CS clade</taxon>
        <taxon>Chlamydomonadales</taxon>
        <taxon>Haematococcaceae</taxon>
        <taxon>Haematococcus</taxon>
    </lineage>
</organism>
<sequence>MKAQWRDETSCANGVRCGPADSLAHDAVLVPPGAVIFDAGSSGTRVHVFNYAYSGTLSYPVVHLPDDQKKTSPGLSTLALDDMALVKSIEPLLKFAKDKVPSTHWSKTPVHLLATAGLRMLPKSQSKKVLKTVRKTFSESGFLFEDEWASILPGELEGLYAWAAFNFAAGTLQARALHPCEMPPAVPAVSCHAAEFPIQPQALPSASGLPGVRLSAGAAAYGPPDGSTWGVVELGGASLQITFLPEAGAVVPGKARHLPLPGLGEAMPLYTHSFLGYGATVAAMRVAGFVQTQEDKRDPCLPR</sequence>
<dbReference type="GO" id="GO:0005524">
    <property type="term" value="F:ATP binding"/>
    <property type="evidence" value="ECO:0007669"/>
    <property type="project" value="UniProtKB-KW"/>
</dbReference>
<feature type="non-terminal residue" evidence="6">
    <location>
        <position position="303"/>
    </location>
</feature>
<evidence type="ECO:0000256" key="3">
    <source>
        <dbReference type="PIRSR" id="PIRSR600407-1"/>
    </source>
</evidence>
<dbReference type="CDD" id="cd24003">
    <property type="entry name" value="ASKHA_NBD_GDA1_CD39_NTPase"/>
    <property type="match status" value="1"/>
</dbReference>
<feature type="binding site" evidence="4">
    <location>
        <begin position="236"/>
        <end position="240"/>
    </location>
    <ligand>
        <name>ATP</name>
        <dbReference type="ChEBI" id="CHEBI:30616"/>
    </ligand>
</feature>
<evidence type="ECO:0000256" key="5">
    <source>
        <dbReference type="RuleBase" id="RU003833"/>
    </source>
</evidence>
<dbReference type="Proteomes" id="UP000485058">
    <property type="component" value="Unassembled WGS sequence"/>
</dbReference>
<dbReference type="PANTHER" id="PTHR11782:SF3">
    <property type="entry name" value="APYRASE 6-RELATED"/>
    <property type="match status" value="1"/>
</dbReference>
<dbReference type="GO" id="GO:0017110">
    <property type="term" value="F:nucleoside diphosphate phosphatase activity"/>
    <property type="evidence" value="ECO:0007669"/>
    <property type="project" value="TreeGrafter"/>
</dbReference>
<name>A0A6A0AA43_HAELA</name>
<accession>A0A6A0AA43</accession>
<evidence type="ECO:0000313" key="6">
    <source>
        <dbReference type="EMBL" id="GFH29575.1"/>
    </source>
</evidence>
<dbReference type="Gene3D" id="3.30.420.150">
    <property type="entry name" value="Exopolyphosphatase. Domain 2"/>
    <property type="match status" value="1"/>
</dbReference>
<comment type="similarity">
    <text evidence="1 5">Belongs to the GDA1/CD39 NTPase family.</text>
</comment>
<dbReference type="InterPro" id="IPR000407">
    <property type="entry name" value="GDA1_CD39_NTPase"/>
</dbReference>
<dbReference type="GO" id="GO:0016020">
    <property type="term" value="C:membrane"/>
    <property type="evidence" value="ECO:0007669"/>
    <property type="project" value="TreeGrafter"/>
</dbReference>
<comment type="caution">
    <text evidence="6">The sequence shown here is derived from an EMBL/GenBank/DDBJ whole genome shotgun (WGS) entry which is preliminary data.</text>
</comment>
<evidence type="ECO:0000256" key="1">
    <source>
        <dbReference type="ARBA" id="ARBA00009283"/>
    </source>
</evidence>
<gene>
    <name evidence="6" type="ORF">HaLaN_28259</name>
</gene>
<evidence type="ECO:0000256" key="2">
    <source>
        <dbReference type="ARBA" id="ARBA00022801"/>
    </source>
</evidence>
<dbReference type="PROSITE" id="PS01238">
    <property type="entry name" value="GDA1_CD39_NTPASE"/>
    <property type="match status" value="1"/>
</dbReference>
<dbReference type="AlphaFoldDB" id="A0A6A0AA43"/>
<reference evidence="6 7" key="1">
    <citation type="submission" date="2020-02" db="EMBL/GenBank/DDBJ databases">
        <title>Draft genome sequence of Haematococcus lacustris strain NIES-144.</title>
        <authorList>
            <person name="Morimoto D."/>
            <person name="Nakagawa S."/>
            <person name="Yoshida T."/>
            <person name="Sawayama S."/>
        </authorList>
    </citation>
    <scope>NUCLEOTIDE SEQUENCE [LARGE SCALE GENOMIC DNA]</scope>
    <source>
        <strain evidence="6 7">NIES-144</strain>
    </source>
</reference>
<dbReference type="Gene3D" id="3.30.420.40">
    <property type="match status" value="1"/>
</dbReference>
<proteinExistence type="inferred from homology"/>
<dbReference type="EMBL" id="BLLF01004422">
    <property type="protein sequence ID" value="GFH29575.1"/>
    <property type="molecule type" value="Genomic_DNA"/>
</dbReference>
<dbReference type="GO" id="GO:0009134">
    <property type="term" value="P:nucleoside diphosphate catabolic process"/>
    <property type="evidence" value="ECO:0007669"/>
    <property type="project" value="TreeGrafter"/>
</dbReference>
<dbReference type="PANTHER" id="PTHR11782">
    <property type="entry name" value="ADENOSINE/GUANOSINE DIPHOSPHATASE"/>
    <property type="match status" value="1"/>
</dbReference>
<protein>
    <submittedName>
        <fullName evidence="6">Uncharacterized protein</fullName>
    </submittedName>
</protein>
<evidence type="ECO:0000313" key="7">
    <source>
        <dbReference type="Proteomes" id="UP000485058"/>
    </source>
</evidence>
<keyword evidence="7" id="KW-1185">Reference proteome</keyword>
<keyword evidence="4" id="KW-0067">ATP-binding</keyword>
<dbReference type="Pfam" id="PF01150">
    <property type="entry name" value="GDA1_CD39"/>
    <property type="match status" value="1"/>
</dbReference>
<keyword evidence="2 5" id="KW-0378">Hydrolase</keyword>
<feature type="active site" description="Proton acceptor" evidence="3">
    <location>
        <position position="157"/>
    </location>
</feature>
<evidence type="ECO:0000256" key="4">
    <source>
        <dbReference type="PIRSR" id="PIRSR600407-2"/>
    </source>
</evidence>
<keyword evidence="4" id="KW-0547">Nucleotide-binding</keyword>